<feature type="region of interest" description="Disordered" evidence="1">
    <location>
        <begin position="142"/>
        <end position="162"/>
    </location>
</feature>
<feature type="region of interest" description="Disordered" evidence="1">
    <location>
        <begin position="77"/>
        <end position="107"/>
    </location>
</feature>
<accession>A0A9W6U5L2</accession>
<evidence type="ECO:0000256" key="1">
    <source>
        <dbReference type="SAM" id="MobiDB-lite"/>
    </source>
</evidence>
<sequence>MYPPTLPPSSIPSVAAYQPKRLRRIAPAPSKPLPGFTGFLTLSTTTPTTALTAPSECVAASLPLTSQLTYVTVLSSPSQPPLLTAQEVSKRSTRKRKRGPRNSLLDMTKAECAEGDSMDDKRATDDIRLPDIIQLWDECCLPKPKCPKTPETDAHGSDGGTE</sequence>
<feature type="compositionally biased region" description="Basic residues" evidence="1">
    <location>
        <begin position="91"/>
        <end position="100"/>
    </location>
</feature>
<keyword evidence="3" id="KW-1185">Reference proteome</keyword>
<comment type="caution">
    <text evidence="2">The sequence shown here is derived from an EMBL/GenBank/DDBJ whole genome shotgun (WGS) entry which is preliminary data.</text>
</comment>
<protein>
    <submittedName>
        <fullName evidence="2">Unnamed protein product</fullName>
    </submittedName>
</protein>
<dbReference type="EMBL" id="BSXW01000772">
    <property type="protein sequence ID" value="GMF29373.1"/>
    <property type="molecule type" value="Genomic_DNA"/>
</dbReference>
<dbReference type="Proteomes" id="UP001165083">
    <property type="component" value="Unassembled WGS sequence"/>
</dbReference>
<evidence type="ECO:0000313" key="3">
    <source>
        <dbReference type="Proteomes" id="UP001165083"/>
    </source>
</evidence>
<name>A0A9W6U5L2_9STRA</name>
<proteinExistence type="predicted"/>
<dbReference type="AlphaFoldDB" id="A0A9W6U5L2"/>
<reference evidence="2" key="1">
    <citation type="submission" date="2023-04" db="EMBL/GenBank/DDBJ databases">
        <title>Phytophthora lilii NBRC 32176.</title>
        <authorList>
            <person name="Ichikawa N."/>
            <person name="Sato H."/>
            <person name="Tonouchi N."/>
        </authorList>
    </citation>
    <scope>NUCLEOTIDE SEQUENCE</scope>
    <source>
        <strain evidence="2">NBRC 32176</strain>
    </source>
</reference>
<evidence type="ECO:0000313" key="2">
    <source>
        <dbReference type="EMBL" id="GMF29373.1"/>
    </source>
</evidence>
<gene>
    <name evidence="2" type="ORF">Plil01_001245800</name>
</gene>
<organism evidence="2 3">
    <name type="scientific">Phytophthora lilii</name>
    <dbReference type="NCBI Taxonomy" id="2077276"/>
    <lineage>
        <taxon>Eukaryota</taxon>
        <taxon>Sar</taxon>
        <taxon>Stramenopiles</taxon>
        <taxon>Oomycota</taxon>
        <taxon>Peronosporomycetes</taxon>
        <taxon>Peronosporales</taxon>
        <taxon>Peronosporaceae</taxon>
        <taxon>Phytophthora</taxon>
    </lineage>
</organism>